<dbReference type="GO" id="GO:0018104">
    <property type="term" value="P:peptidoglycan-protein cross-linking"/>
    <property type="evidence" value="ECO:0007669"/>
    <property type="project" value="TreeGrafter"/>
</dbReference>
<reference evidence="8 9" key="1">
    <citation type="submission" date="2017-03" db="EMBL/GenBank/DDBJ databases">
        <title>Paenibacillus larvae genome sequencing.</title>
        <authorList>
            <person name="Dingman D.W."/>
        </authorList>
    </citation>
    <scope>NUCLEOTIDE SEQUENCE [LARGE SCALE GENOMIC DNA]</scope>
    <source>
        <strain evidence="8 9">SAG 10367</strain>
    </source>
</reference>
<dbReference type="Gene3D" id="1.10.101.10">
    <property type="entry name" value="PGBD-like superfamily/PGBD"/>
    <property type="match status" value="1"/>
</dbReference>
<feature type="active site" description="Nucleophile" evidence="6">
    <location>
        <position position="128"/>
    </location>
</feature>
<proteinExistence type="predicted"/>
<evidence type="ECO:0000259" key="7">
    <source>
        <dbReference type="PROSITE" id="PS52029"/>
    </source>
</evidence>
<dbReference type="GO" id="GO:0008360">
    <property type="term" value="P:regulation of cell shape"/>
    <property type="evidence" value="ECO:0007669"/>
    <property type="project" value="UniProtKB-UniRule"/>
</dbReference>
<evidence type="ECO:0000313" key="8">
    <source>
        <dbReference type="EMBL" id="ARF67700.1"/>
    </source>
</evidence>
<dbReference type="SUPFAM" id="SSF141523">
    <property type="entry name" value="L,D-transpeptidase catalytic domain-like"/>
    <property type="match status" value="1"/>
</dbReference>
<dbReference type="InterPro" id="IPR050979">
    <property type="entry name" value="LD-transpeptidase"/>
</dbReference>
<evidence type="ECO:0000313" key="9">
    <source>
        <dbReference type="Proteomes" id="UP000192727"/>
    </source>
</evidence>
<dbReference type="InterPro" id="IPR036365">
    <property type="entry name" value="PGBD-like_sf"/>
</dbReference>
<dbReference type="Pfam" id="PF03734">
    <property type="entry name" value="YkuD"/>
    <property type="match status" value="1"/>
</dbReference>
<dbReference type="SUPFAM" id="SSF47090">
    <property type="entry name" value="PGBD-like"/>
    <property type="match status" value="1"/>
</dbReference>
<protein>
    <recommendedName>
        <fullName evidence="7">L,D-TPase catalytic domain-containing protein</fullName>
    </recommendedName>
</protein>
<evidence type="ECO:0000256" key="5">
    <source>
        <dbReference type="ARBA" id="ARBA00023316"/>
    </source>
</evidence>
<dbReference type="AlphaFoldDB" id="A0A1V0URP0"/>
<keyword evidence="4 6" id="KW-0573">Peptidoglycan synthesis</keyword>
<evidence type="ECO:0000256" key="4">
    <source>
        <dbReference type="ARBA" id="ARBA00022984"/>
    </source>
</evidence>
<evidence type="ECO:0000256" key="3">
    <source>
        <dbReference type="ARBA" id="ARBA00022960"/>
    </source>
</evidence>
<gene>
    <name evidence="8" type="ORF">B7C51_07475</name>
</gene>
<evidence type="ECO:0000256" key="6">
    <source>
        <dbReference type="PROSITE-ProRule" id="PRU01373"/>
    </source>
</evidence>
<keyword evidence="3 6" id="KW-0133">Cell shape</keyword>
<sequence>MYEKILDVIPFFRLFFLFPYRGYKGRAKRNVTSKSSLSPSGELSLEIDPLYNRLWVLVDGKRIKQFPVGLGKQKTPTPIGEFTVINKYKNWGSGFGTRWIGLNVPWGIYGIHGTNRPDSIGRHQSHGCIRMYNRNVEILYEWVKIGTKVTIYGHPLGPPYEDPRPLAAGDSGIDVQLIQYRLKSAGYFNGICNGKFGPQTELALKRFEKDHDLPIDGVMGRQDYEALGLWE</sequence>
<dbReference type="Pfam" id="PF01471">
    <property type="entry name" value="PG_binding_1"/>
    <property type="match status" value="1"/>
</dbReference>
<dbReference type="GO" id="GO:0005576">
    <property type="term" value="C:extracellular region"/>
    <property type="evidence" value="ECO:0007669"/>
    <property type="project" value="TreeGrafter"/>
</dbReference>
<dbReference type="GO" id="GO:0071972">
    <property type="term" value="F:peptidoglycan L,D-transpeptidase activity"/>
    <property type="evidence" value="ECO:0007669"/>
    <property type="project" value="TreeGrafter"/>
</dbReference>
<accession>A0A1V0URP0</accession>
<dbReference type="Gene3D" id="2.40.440.10">
    <property type="entry name" value="L,D-transpeptidase catalytic domain-like"/>
    <property type="match status" value="1"/>
</dbReference>
<dbReference type="InterPro" id="IPR036366">
    <property type="entry name" value="PGBDSf"/>
</dbReference>
<dbReference type="UniPathway" id="UPA00219"/>
<keyword evidence="5 6" id="KW-0961">Cell wall biogenesis/degradation</keyword>
<dbReference type="InterPro" id="IPR002477">
    <property type="entry name" value="Peptidoglycan-bd-like"/>
</dbReference>
<feature type="domain" description="L,D-TPase catalytic" evidence="7">
    <location>
        <begin position="43"/>
        <end position="152"/>
    </location>
</feature>
<feature type="active site" description="Proton donor/acceptor" evidence="6">
    <location>
        <position position="112"/>
    </location>
</feature>
<dbReference type="GO" id="GO:0016740">
    <property type="term" value="F:transferase activity"/>
    <property type="evidence" value="ECO:0007669"/>
    <property type="project" value="UniProtKB-KW"/>
</dbReference>
<evidence type="ECO:0000256" key="1">
    <source>
        <dbReference type="ARBA" id="ARBA00004752"/>
    </source>
</evidence>
<name>A0A1V0URP0_9BACL</name>
<dbReference type="CDD" id="cd16913">
    <property type="entry name" value="YkuD_like"/>
    <property type="match status" value="1"/>
</dbReference>
<dbReference type="GO" id="GO:0071555">
    <property type="term" value="P:cell wall organization"/>
    <property type="evidence" value="ECO:0007669"/>
    <property type="project" value="UniProtKB-UniRule"/>
</dbReference>
<dbReference type="PANTHER" id="PTHR30582">
    <property type="entry name" value="L,D-TRANSPEPTIDASE"/>
    <property type="match status" value="1"/>
</dbReference>
<dbReference type="InterPro" id="IPR038063">
    <property type="entry name" value="Transpep_catalytic_dom"/>
</dbReference>
<keyword evidence="2" id="KW-0808">Transferase</keyword>
<comment type="pathway">
    <text evidence="1 6">Cell wall biogenesis; peptidoglycan biosynthesis.</text>
</comment>
<organism evidence="8 9">
    <name type="scientific">Paenibacillus larvae subsp. pulvifaciens</name>
    <dbReference type="NCBI Taxonomy" id="1477"/>
    <lineage>
        <taxon>Bacteria</taxon>
        <taxon>Bacillati</taxon>
        <taxon>Bacillota</taxon>
        <taxon>Bacilli</taxon>
        <taxon>Bacillales</taxon>
        <taxon>Paenibacillaceae</taxon>
        <taxon>Paenibacillus</taxon>
    </lineage>
</organism>
<dbReference type="Proteomes" id="UP000192727">
    <property type="component" value="Chromosome"/>
</dbReference>
<evidence type="ECO:0000256" key="2">
    <source>
        <dbReference type="ARBA" id="ARBA00022679"/>
    </source>
</evidence>
<dbReference type="PROSITE" id="PS52029">
    <property type="entry name" value="LD_TPASE"/>
    <property type="match status" value="1"/>
</dbReference>
<dbReference type="InterPro" id="IPR005490">
    <property type="entry name" value="LD_TPept_cat_dom"/>
</dbReference>
<dbReference type="EMBL" id="CP020557">
    <property type="protein sequence ID" value="ARF67700.1"/>
    <property type="molecule type" value="Genomic_DNA"/>
</dbReference>